<proteinExistence type="inferred from homology"/>
<comment type="subcellular location">
    <subcellularLocation>
        <location evidence="1 7">Cell membrane</location>
        <topology evidence="1 7">Multi-pass membrane protein</topology>
    </subcellularLocation>
</comment>
<feature type="domain" description="ABC transmembrane type-1" evidence="8">
    <location>
        <begin position="109"/>
        <end position="289"/>
    </location>
</feature>
<evidence type="ECO:0000256" key="3">
    <source>
        <dbReference type="ARBA" id="ARBA00022475"/>
    </source>
</evidence>
<dbReference type="PANTHER" id="PTHR30151:SF0">
    <property type="entry name" value="ABC TRANSPORTER PERMEASE PROTEIN MJ0413-RELATED"/>
    <property type="match status" value="1"/>
</dbReference>
<evidence type="ECO:0000256" key="2">
    <source>
        <dbReference type="ARBA" id="ARBA00022448"/>
    </source>
</evidence>
<dbReference type="PROSITE" id="PS50928">
    <property type="entry name" value="ABC_TM1"/>
    <property type="match status" value="1"/>
</dbReference>
<evidence type="ECO:0000256" key="7">
    <source>
        <dbReference type="RuleBase" id="RU363032"/>
    </source>
</evidence>
<evidence type="ECO:0000259" key="8">
    <source>
        <dbReference type="PROSITE" id="PS50928"/>
    </source>
</evidence>
<dbReference type="PANTHER" id="PTHR30151">
    <property type="entry name" value="ALKANE SULFONATE ABC TRANSPORTER-RELATED, MEMBRANE SUBUNIT"/>
    <property type="match status" value="1"/>
</dbReference>
<feature type="transmembrane region" description="Helical" evidence="7">
    <location>
        <begin position="116"/>
        <end position="137"/>
    </location>
</feature>
<evidence type="ECO:0000313" key="9">
    <source>
        <dbReference type="EMBL" id="SJM65434.1"/>
    </source>
</evidence>
<feature type="transmembrane region" description="Helical" evidence="7">
    <location>
        <begin position="175"/>
        <end position="194"/>
    </location>
</feature>
<dbReference type="GO" id="GO:0055085">
    <property type="term" value="P:transmembrane transport"/>
    <property type="evidence" value="ECO:0007669"/>
    <property type="project" value="InterPro"/>
</dbReference>
<gene>
    <name evidence="9" type="ORF">CZ674_10495</name>
</gene>
<accession>A0A1R4GB40</accession>
<dbReference type="Pfam" id="PF00528">
    <property type="entry name" value="BPD_transp_1"/>
    <property type="match status" value="1"/>
</dbReference>
<dbReference type="AlphaFoldDB" id="A0A1R4GB40"/>
<keyword evidence="5 7" id="KW-1133">Transmembrane helix</keyword>
<sequence length="304" mass="32514">MTGMTQRRSANSEAAIGNRTRAIATMSPGEARGQNKKLKRSGSMPWWQRFGLAVILPVLFVIVWQYVASTGSFGGGMLPTFTDSVEALRVWMFGQAGDSYFAGGWLASLGASALRVFSGFSIGAVLAITLGLFSGVSQNVRGMVDPFITILRPISVTAWVPMALIIFGIGYAPAIFLTALGTFFPVYVATLAGVRYSEGSLVHAARMLGANKRQTLLRVTLPATLPSIATGMRVAAGIAWTCVVVAEMLGAKSGLGYTLILAYNQFQFDYIAAAMASIGAAGYLTDKLIEQLIQRRLRWAMTTS</sequence>
<reference evidence="9 10" key="1">
    <citation type="submission" date="2017-02" db="EMBL/GenBank/DDBJ databases">
        <authorList>
            <person name="Peterson S.W."/>
        </authorList>
    </citation>
    <scope>NUCLEOTIDE SEQUENCE [LARGE SCALE GENOMIC DNA]</scope>
    <source>
        <strain evidence="9 10">LMG 22410</strain>
    </source>
</reference>
<dbReference type="CDD" id="cd06261">
    <property type="entry name" value="TM_PBP2"/>
    <property type="match status" value="1"/>
</dbReference>
<dbReference type="InterPro" id="IPR035906">
    <property type="entry name" value="MetI-like_sf"/>
</dbReference>
<feature type="transmembrane region" description="Helical" evidence="7">
    <location>
        <begin position="149"/>
        <end position="169"/>
    </location>
</feature>
<feature type="transmembrane region" description="Helical" evidence="7">
    <location>
        <begin position="215"/>
        <end position="246"/>
    </location>
</feature>
<evidence type="ECO:0000256" key="1">
    <source>
        <dbReference type="ARBA" id="ARBA00004651"/>
    </source>
</evidence>
<comment type="similarity">
    <text evidence="7">Belongs to the binding-protein-dependent transport system permease family.</text>
</comment>
<dbReference type="GO" id="GO:0005886">
    <property type="term" value="C:plasma membrane"/>
    <property type="evidence" value="ECO:0007669"/>
    <property type="project" value="UniProtKB-SubCell"/>
</dbReference>
<dbReference type="EMBL" id="FUHU01000043">
    <property type="protein sequence ID" value="SJM65434.1"/>
    <property type="molecule type" value="Genomic_DNA"/>
</dbReference>
<evidence type="ECO:0000313" key="10">
    <source>
        <dbReference type="Proteomes" id="UP000195787"/>
    </source>
</evidence>
<keyword evidence="2 7" id="KW-0813">Transport</keyword>
<protein>
    <submittedName>
        <fullName evidence="9">Binding-protein-dependent transport systems inner membrane component</fullName>
    </submittedName>
</protein>
<keyword evidence="3" id="KW-1003">Cell membrane</keyword>
<dbReference type="Proteomes" id="UP000195787">
    <property type="component" value="Unassembled WGS sequence"/>
</dbReference>
<dbReference type="Gene3D" id="1.10.3720.10">
    <property type="entry name" value="MetI-like"/>
    <property type="match status" value="1"/>
</dbReference>
<organism evidence="9 10">
    <name type="scientific">Agrococcus casei LMG 22410</name>
    <dbReference type="NCBI Taxonomy" id="1255656"/>
    <lineage>
        <taxon>Bacteria</taxon>
        <taxon>Bacillati</taxon>
        <taxon>Actinomycetota</taxon>
        <taxon>Actinomycetes</taxon>
        <taxon>Micrococcales</taxon>
        <taxon>Microbacteriaceae</taxon>
        <taxon>Agrococcus</taxon>
    </lineage>
</organism>
<evidence type="ECO:0000256" key="6">
    <source>
        <dbReference type="ARBA" id="ARBA00023136"/>
    </source>
</evidence>
<name>A0A1R4GB40_9MICO</name>
<keyword evidence="4 7" id="KW-0812">Transmembrane</keyword>
<dbReference type="InterPro" id="IPR000515">
    <property type="entry name" value="MetI-like"/>
</dbReference>
<dbReference type="SUPFAM" id="SSF161098">
    <property type="entry name" value="MetI-like"/>
    <property type="match status" value="1"/>
</dbReference>
<feature type="transmembrane region" description="Helical" evidence="7">
    <location>
        <begin position="266"/>
        <end position="285"/>
    </location>
</feature>
<feature type="transmembrane region" description="Helical" evidence="7">
    <location>
        <begin position="46"/>
        <end position="67"/>
    </location>
</feature>
<keyword evidence="6 7" id="KW-0472">Membrane</keyword>
<evidence type="ECO:0000256" key="4">
    <source>
        <dbReference type="ARBA" id="ARBA00022692"/>
    </source>
</evidence>
<keyword evidence="10" id="KW-1185">Reference proteome</keyword>
<evidence type="ECO:0000256" key="5">
    <source>
        <dbReference type="ARBA" id="ARBA00022989"/>
    </source>
</evidence>